<dbReference type="SMART" id="SM00064">
    <property type="entry name" value="FYVE"/>
    <property type="match status" value="1"/>
</dbReference>
<organism evidence="7 8">
    <name type="scientific">Piromyces finnis</name>
    <dbReference type="NCBI Taxonomy" id="1754191"/>
    <lineage>
        <taxon>Eukaryota</taxon>
        <taxon>Fungi</taxon>
        <taxon>Fungi incertae sedis</taxon>
        <taxon>Chytridiomycota</taxon>
        <taxon>Chytridiomycota incertae sedis</taxon>
        <taxon>Neocallimastigomycetes</taxon>
        <taxon>Neocallimastigales</taxon>
        <taxon>Neocallimastigaceae</taxon>
        <taxon>Piromyces</taxon>
    </lineage>
</organism>
<dbReference type="GO" id="GO:0033565">
    <property type="term" value="C:ESCRT-0 complex"/>
    <property type="evidence" value="ECO:0007669"/>
    <property type="project" value="TreeGrafter"/>
</dbReference>
<dbReference type="OrthoDB" id="10018316at2759"/>
<dbReference type="InterPro" id="IPR011011">
    <property type="entry name" value="Znf_FYVE_PHD"/>
</dbReference>
<keyword evidence="8" id="KW-1185">Reference proteome</keyword>
<dbReference type="InterPro" id="IPR029058">
    <property type="entry name" value="AB_hydrolase_fold"/>
</dbReference>
<sequence>MVNIDKITNKVAKKINRENISKLGDKLNNKFNDNIEKISNKLNNKINNLNNNEDVDNNNTMCFNVDSNETLNVNDDNYEVQQEIKPTFSLAEAPKWKMENTCCKCGKKFIKILQPRHHCRSCGNSFCSDCITLKQALPQFGYFDQVLVCDSCFIIPNTMPVLKMPYSLSSEQYRAINDLQKLEKRGDYINLILRLREMIKQDIHILSHSWVKKWVARRWRNFFIMEACREPNAIKVASRKEKTGFAKLSSVIEDERPVAQRIAEYFFKGEGRNEWMYADVPLNGFVDENDPNIVPPRFKKNIKKLPIPQIPPNYQSSDLVFCPGLFNGLLPVRAFEEVFPIMETEFQGINVYRVDSHPLRGCEDNMKDFDRLFMKGEGRDAVGEMKTDLHLKDNVIAIGYSKGMPDLMTYMANNPQNTKNIKAIFSYAGAVGGSYLADNINNVIDSVVDEDKADKYFDKIISSMCPVIDLDKLSERFGSNYCRLDEMESSPSGAINSLTTEYRAKFVRDNKAYFESEAWNDIPIFTITGSVTEKDVPYFQESSTRALEKYDKNNDMQLITEQAQFPCDMNIHLAYVNAHHWDLAFQPFPKKFLSSKLKHPFPKLASANAMWLLCAELGLAK</sequence>
<evidence type="ECO:0000259" key="6">
    <source>
        <dbReference type="PROSITE" id="PS50178"/>
    </source>
</evidence>
<gene>
    <name evidence="7" type="ORF">BCR36DRAFT_352136</name>
</gene>
<feature type="domain" description="FYVE-type" evidence="6">
    <location>
        <begin position="96"/>
        <end position="153"/>
    </location>
</feature>
<protein>
    <recommendedName>
        <fullName evidence="6">FYVE-type domain-containing protein</fullName>
    </recommendedName>
</protein>
<dbReference type="InterPro" id="IPR013083">
    <property type="entry name" value="Znf_RING/FYVE/PHD"/>
</dbReference>
<accession>A0A1Y1VA43</accession>
<dbReference type="InterPro" id="IPR000306">
    <property type="entry name" value="Znf_FYVE"/>
</dbReference>
<evidence type="ECO:0000256" key="3">
    <source>
        <dbReference type="ARBA" id="ARBA00022833"/>
    </source>
</evidence>
<evidence type="ECO:0000256" key="4">
    <source>
        <dbReference type="PROSITE-ProRule" id="PRU00091"/>
    </source>
</evidence>
<dbReference type="Proteomes" id="UP000193719">
    <property type="component" value="Unassembled WGS sequence"/>
</dbReference>
<proteinExistence type="predicted"/>
<keyword evidence="5" id="KW-0175">Coiled coil</keyword>
<dbReference type="GO" id="GO:0006623">
    <property type="term" value="P:protein targeting to vacuole"/>
    <property type="evidence" value="ECO:0007669"/>
    <property type="project" value="TreeGrafter"/>
</dbReference>
<reference evidence="7 8" key="1">
    <citation type="submission" date="2016-08" db="EMBL/GenBank/DDBJ databases">
        <title>Genomes of anaerobic fungi encode conserved fungal cellulosomes for biomass hydrolysis.</title>
        <authorList>
            <consortium name="DOE Joint Genome Institute"/>
            <person name="Haitjema C.H."/>
            <person name="Gilmore S.P."/>
            <person name="Henske J.K."/>
            <person name="Solomon K.V."/>
            <person name="De Groot R."/>
            <person name="Kuo A."/>
            <person name="Mondo S.J."/>
            <person name="Salamov A.A."/>
            <person name="Labutti K."/>
            <person name="Zhao Z."/>
            <person name="Chiniquy J."/>
            <person name="Barry K."/>
            <person name="Brewer H.M."/>
            <person name="Purvine S.O."/>
            <person name="Wright A.T."/>
            <person name="Boxma B."/>
            <person name="Van Alen T."/>
            <person name="Hackstein J.H."/>
            <person name="Baker S.E."/>
            <person name="Grigoriev I.V."/>
            <person name="O'Malley M.A."/>
        </authorList>
    </citation>
    <scope>NUCLEOTIDE SEQUENCE [LARGE SCALE GENOMIC DNA]</scope>
    <source>
        <strain evidence="8">finn</strain>
    </source>
</reference>
<dbReference type="SUPFAM" id="SSF57903">
    <property type="entry name" value="FYVE/PHD zinc finger"/>
    <property type="match status" value="1"/>
</dbReference>
<evidence type="ECO:0000313" key="8">
    <source>
        <dbReference type="Proteomes" id="UP000193719"/>
    </source>
</evidence>
<dbReference type="PANTHER" id="PTHR47794:SF1">
    <property type="entry name" value="VACUOLAR PROTEIN SORTING-ASSOCIATED PROTEIN 27"/>
    <property type="match status" value="1"/>
</dbReference>
<keyword evidence="2 4" id="KW-0863">Zinc-finger</keyword>
<evidence type="ECO:0000256" key="1">
    <source>
        <dbReference type="ARBA" id="ARBA00022723"/>
    </source>
</evidence>
<evidence type="ECO:0000256" key="2">
    <source>
        <dbReference type="ARBA" id="ARBA00022771"/>
    </source>
</evidence>
<dbReference type="GO" id="GO:0043130">
    <property type="term" value="F:ubiquitin binding"/>
    <property type="evidence" value="ECO:0007669"/>
    <property type="project" value="TreeGrafter"/>
</dbReference>
<dbReference type="Pfam" id="PF01363">
    <property type="entry name" value="FYVE"/>
    <property type="match status" value="1"/>
</dbReference>
<dbReference type="AlphaFoldDB" id="A0A1Y1VA43"/>
<evidence type="ECO:0000313" key="7">
    <source>
        <dbReference type="EMBL" id="ORX50762.1"/>
    </source>
</evidence>
<dbReference type="GO" id="GO:0008270">
    <property type="term" value="F:zinc ion binding"/>
    <property type="evidence" value="ECO:0007669"/>
    <property type="project" value="UniProtKB-KW"/>
</dbReference>
<evidence type="ECO:0000256" key="5">
    <source>
        <dbReference type="SAM" id="Coils"/>
    </source>
</evidence>
<dbReference type="PANTHER" id="PTHR47794">
    <property type="entry name" value="VACUOLAR PROTEIN SORTING-ASSOCIATED PROTEIN 27"/>
    <property type="match status" value="1"/>
</dbReference>
<dbReference type="PROSITE" id="PS50178">
    <property type="entry name" value="ZF_FYVE"/>
    <property type="match status" value="1"/>
</dbReference>
<dbReference type="STRING" id="1754191.A0A1Y1VA43"/>
<dbReference type="EMBL" id="MCFH01000020">
    <property type="protein sequence ID" value="ORX50762.1"/>
    <property type="molecule type" value="Genomic_DNA"/>
</dbReference>
<dbReference type="GO" id="GO:0043328">
    <property type="term" value="P:protein transport to vacuole involved in ubiquitin-dependent protein catabolic process via the multivesicular body sorting pathway"/>
    <property type="evidence" value="ECO:0007669"/>
    <property type="project" value="TreeGrafter"/>
</dbReference>
<keyword evidence="3" id="KW-0862">Zinc</keyword>
<dbReference type="Gene3D" id="3.30.40.10">
    <property type="entry name" value="Zinc/RING finger domain, C3HC4 (zinc finger)"/>
    <property type="match status" value="1"/>
</dbReference>
<dbReference type="Gene3D" id="3.40.50.1820">
    <property type="entry name" value="alpha/beta hydrolase"/>
    <property type="match status" value="1"/>
</dbReference>
<comment type="caution">
    <text evidence="7">The sequence shown here is derived from an EMBL/GenBank/DDBJ whole genome shotgun (WGS) entry which is preliminary data.</text>
</comment>
<keyword evidence="1" id="KW-0479">Metal-binding</keyword>
<reference evidence="7 8" key="2">
    <citation type="submission" date="2016-08" db="EMBL/GenBank/DDBJ databases">
        <title>Pervasive Adenine N6-methylation of Active Genes in Fungi.</title>
        <authorList>
            <consortium name="DOE Joint Genome Institute"/>
            <person name="Mondo S.J."/>
            <person name="Dannebaum R.O."/>
            <person name="Kuo R.C."/>
            <person name="Labutti K."/>
            <person name="Haridas S."/>
            <person name="Kuo A."/>
            <person name="Salamov A."/>
            <person name="Ahrendt S.R."/>
            <person name="Lipzen A."/>
            <person name="Sullivan W."/>
            <person name="Andreopoulos W.B."/>
            <person name="Clum A."/>
            <person name="Lindquist E."/>
            <person name="Daum C."/>
            <person name="Ramamoorthy G.K."/>
            <person name="Gryganskyi A."/>
            <person name="Culley D."/>
            <person name="Magnuson J.K."/>
            <person name="James T.Y."/>
            <person name="O'Malley M.A."/>
            <person name="Stajich J.E."/>
            <person name="Spatafora J.W."/>
            <person name="Visel A."/>
            <person name="Grigoriev I.V."/>
        </authorList>
    </citation>
    <scope>NUCLEOTIDE SEQUENCE [LARGE SCALE GENOMIC DNA]</scope>
    <source>
        <strain evidence="8">finn</strain>
    </source>
</reference>
<dbReference type="GO" id="GO:0032266">
    <property type="term" value="F:phosphatidylinositol-3-phosphate binding"/>
    <property type="evidence" value="ECO:0007669"/>
    <property type="project" value="TreeGrafter"/>
</dbReference>
<name>A0A1Y1VA43_9FUNG</name>
<dbReference type="InterPro" id="IPR017455">
    <property type="entry name" value="Znf_FYVE-rel"/>
</dbReference>
<feature type="coiled-coil region" evidence="5">
    <location>
        <begin position="28"/>
        <end position="59"/>
    </location>
</feature>